<feature type="region of interest" description="Disordered" evidence="8">
    <location>
        <begin position="180"/>
        <end position="240"/>
    </location>
</feature>
<evidence type="ECO:0000256" key="9">
    <source>
        <dbReference type="SAM" id="Phobius"/>
    </source>
</evidence>
<dbReference type="CTD" id="947"/>
<evidence type="ECO:0000256" key="4">
    <source>
        <dbReference type="ARBA" id="ARBA00022889"/>
    </source>
</evidence>
<organism evidence="11 12">
    <name type="scientific">Anabas testudineus</name>
    <name type="common">Climbing perch</name>
    <name type="synonym">Anthias testudineus</name>
    <dbReference type="NCBI Taxonomy" id="64144"/>
    <lineage>
        <taxon>Eukaryota</taxon>
        <taxon>Metazoa</taxon>
        <taxon>Chordata</taxon>
        <taxon>Craniata</taxon>
        <taxon>Vertebrata</taxon>
        <taxon>Euteleostomi</taxon>
        <taxon>Actinopterygii</taxon>
        <taxon>Neopterygii</taxon>
        <taxon>Teleostei</taxon>
        <taxon>Neoteleostei</taxon>
        <taxon>Acanthomorphata</taxon>
        <taxon>Anabantaria</taxon>
        <taxon>Anabantiformes</taxon>
        <taxon>Anabantoidei</taxon>
        <taxon>Anabantidae</taxon>
        <taxon>Anabas</taxon>
    </lineage>
</organism>
<dbReference type="RefSeq" id="XP_026224797.1">
    <property type="nucleotide sequence ID" value="XM_026369012.2"/>
</dbReference>
<feature type="compositionally biased region" description="Low complexity" evidence="8">
    <location>
        <begin position="114"/>
        <end position="141"/>
    </location>
</feature>
<comment type="subcellular location">
    <subcellularLocation>
        <location evidence="1">Membrane</location>
        <topology evidence="1">Single-pass type I membrane protein</topology>
    </subcellularLocation>
</comment>
<feature type="compositionally biased region" description="Low complexity" evidence="8">
    <location>
        <begin position="41"/>
        <end position="56"/>
    </location>
</feature>
<dbReference type="GO" id="GO:0005886">
    <property type="term" value="C:plasma membrane"/>
    <property type="evidence" value="ECO:0007669"/>
    <property type="project" value="UniProtKB-ARBA"/>
</dbReference>
<dbReference type="PANTHER" id="PTHR16677:SF1">
    <property type="entry name" value="HEMATOPOIETIC PROGENITOR CELL ANTIGEN CD34"/>
    <property type="match status" value="1"/>
</dbReference>
<feature type="region of interest" description="Disordered" evidence="8">
    <location>
        <begin position="41"/>
        <end position="141"/>
    </location>
</feature>
<feature type="transmembrane region" description="Helical" evidence="9">
    <location>
        <begin position="143"/>
        <end position="163"/>
    </location>
</feature>
<reference evidence="11" key="3">
    <citation type="submission" date="2025-09" db="UniProtKB">
        <authorList>
            <consortium name="Ensembl"/>
        </authorList>
    </citation>
    <scope>IDENTIFICATION</scope>
</reference>
<evidence type="ECO:0000256" key="3">
    <source>
        <dbReference type="ARBA" id="ARBA00022729"/>
    </source>
</evidence>
<evidence type="ECO:0000256" key="10">
    <source>
        <dbReference type="SAM" id="SignalP"/>
    </source>
</evidence>
<keyword evidence="5 9" id="KW-1133">Transmembrane helix</keyword>
<dbReference type="OrthoDB" id="8945512at2759"/>
<keyword evidence="6 9" id="KW-0472">Membrane</keyword>
<keyword evidence="3 10" id="KW-0732">Signal</keyword>
<dbReference type="GO" id="GO:0007155">
    <property type="term" value="P:cell adhesion"/>
    <property type="evidence" value="ECO:0007669"/>
    <property type="project" value="UniProtKB-KW"/>
</dbReference>
<feature type="compositionally biased region" description="Basic and acidic residues" evidence="8">
    <location>
        <begin position="101"/>
        <end position="110"/>
    </location>
</feature>
<dbReference type="STRING" id="64144.ENSATEP00000035221"/>
<evidence type="ECO:0000256" key="5">
    <source>
        <dbReference type="ARBA" id="ARBA00022989"/>
    </source>
</evidence>
<dbReference type="AlphaFoldDB" id="A0A3Q1KGJ7"/>
<dbReference type="Ensembl" id="ENSATET00000035729.3">
    <property type="protein sequence ID" value="ENSATEP00000035221.1"/>
    <property type="gene ID" value="ENSATEG00000024208.3"/>
</dbReference>
<evidence type="ECO:0000256" key="2">
    <source>
        <dbReference type="ARBA" id="ARBA00022692"/>
    </source>
</evidence>
<evidence type="ECO:0000313" key="11">
    <source>
        <dbReference type="Ensembl" id="ENSATEP00000035221.1"/>
    </source>
</evidence>
<dbReference type="Pfam" id="PF06365">
    <property type="entry name" value="CD34_antigen"/>
    <property type="match status" value="1"/>
</dbReference>
<keyword evidence="12" id="KW-1185">Reference proteome</keyword>
<accession>A0A3Q1KGJ7</accession>
<feature type="compositionally biased region" description="Polar residues" evidence="8">
    <location>
        <begin position="226"/>
        <end position="240"/>
    </location>
</feature>
<evidence type="ECO:0000256" key="7">
    <source>
        <dbReference type="ARBA" id="ARBA00023180"/>
    </source>
</evidence>
<evidence type="ECO:0000313" key="12">
    <source>
        <dbReference type="Proteomes" id="UP000265040"/>
    </source>
</evidence>
<evidence type="ECO:0000256" key="6">
    <source>
        <dbReference type="ARBA" id="ARBA00023136"/>
    </source>
</evidence>
<reference evidence="11" key="1">
    <citation type="submission" date="2021-04" db="EMBL/GenBank/DDBJ databases">
        <authorList>
            <consortium name="Wellcome Sanger Institute Data Sharing"/>
        </authorList>
    </citation>
    <scope>NUCLEOTIDE SEQUENCE [LARGE SCALE GENOMIC DNA]</scope>
</reference>
<sequence length="240" mass="24318">MAVSMWRMNGLWRRMTEVLVLSALLLSNDVICQTVEATNANTAPATNTTPGPTAATSSVNAGPNPEVTTILPLSATISPSKSSPTIVGAGAHNEGDGGVSPKKEAPEMTKSEASPGSSSGSSSVSSSGSPSGSPSGSSSGSSVFVGILVTGLLAALAIIVGYFKCQRRSDTKGEKLAEEAYPVDQENQGNTLVSVAPLNPPPENQEKPSINGESTEPAKTEPPPASNNGHSTAKTADTEL</sequence>
<feature type="compositionally biased region" description="Polar residues" evidence="8">
    <location>
        <begin position="75"/>
        <end position="85"/>
    </location>
</feature>
<name>A0A3Q1KGJ7_ANATE</name>
<reference evidence="11" key="2">
    <citation type="submission" date="2025-08" db="UniProtKB">
        <authorList>
            <consortium name="Ensembl"/>
        </authorList>
    </citation>
    <scope>IDENTIFICATION</scope>
</reference>
<feature type="chain" id="PRO_5018635671" evidence="10">
    <location>
        <begin position="33"/>
        <end position="240"/>
    </location>
</feature>
<feature type="signal peptide" evidence="10">
    <location>
        <begin position="1"/>
        <end position="32"/>
    </location>
</feature>
<dbReference type="GeneID" id="113167995"/>
<keyword evidence="4" id="KW-0130">Cell adhesion</keyword>
<keyword evidence="2 9" id="KW-0812">Transmembrane</keyword>
<dbReference type="GeneTree" id="ENSGT00390000008414"/>
<dbReference type="InterPro" id="IPR008083">
    <property type="entry name" value="CD34"/>
</dbReference>
<dbReference type="InterPro" id="IPR013836">
    <property type="entry name" value="CD34/Podocalyxin"/>
</dbReference>
<dbReference type="OMA" id="STWRMNG"/>
<protein>
    <submittedName>
        <fullName evidence="11">Uncharacterized protein</fullName>
    </submittedName>
</protein>
<dbReference type="InParanoid" id="A0A3Q1KGJ7"/>
<dbReference type="Proteomes" id="UP000265040">
    <property type="component" value="Chromosome 7"/>
</dbReference>
<evidence type="ECO:0000256" key="8">
    <source>
        <dbReference type="SAM" id="MobiDB-lite"/>
    </source>
</evidence>
<dbReference type="PANTHER" id="PTHR16677">
    <property type="entry name" value="HEMATOPOIETIC PROGENITOR CELL ANTIGEN CD34"/>
    <property type="match status" value="1"/>
</dbReference>
<keyword evidence="7" id="KW-0325">Glycoprotein</keyword>
<evidence type="ECO:0000256" key="1">
    <source>
        <dbReference type="ARBA" id="ARBA00004479"/>
    </source>
</evidence>
<proteinExistence type="predicted"/>